<dbReference type="PANTHER" id="PTHR11575">
    <property type="entry name" value="5'-NUCLEOTIDASE-RELATED"/>
    <property type="match status" value="1"/>
</dbReference>
<organism evidence="6 7">
    <name type="scientific">Rhodnius prolixus</name>
    <name type="common">Triatomid bug</name>
    <dbReference type="NCBI Taxonomy" id="13249"/>
    <lineage>
        <taxon>Eukaryota</taxon>
        <taxon>Metazoa</taxon>
        <taxon>Ecdysozoa</taxon>
        <taxon>Arthropoda</taxon>
        <taxon>Hexapoda</taxon>
        <taxon>Insecta</taxon>
        <taxon>Pterygota</taxon>
        <taxon>Neoptera</taxon>
        <taxon>Paraneoptera</taxon>
        <taxon>Hemiptera</taxon>
        <taxon>Heteroptera</taxon>
        <taxon>Panheteroptera</taxon>
        <taxon>Cimicomorpha</taxon>
        <taxon>Reduviidae</taxon>
        <taxon>Triatominae</taxon>
        <taxon>Rhodnius</taxon>
    </lineage>
</organism>
<reference evidence="6" key="1">
    <citation type="submission" date="2015-05" db="UniProtKB">
        <authorList>
            <consortium name="EnsemblMetazoa"/>
        </authorList>
    </citation>
    <scope>IDENTIFICATION</scope>
</reference>
<dbReference type="Pfam" id="PF02872">
    <property type="entry name" value="5_nucleotid_C"/>
    <property type="match status" value="2"/>
</dbReference>
<protein>
    <submittedName>
        <fullName evidence="6">Uncharacterized protein</fullName>
    </submittedName>
</protein>
<evidence type="ECO:0000313" key="6">
    <source>
        <dbReference type="EnsemblMetazoa" id="RPRC008744-PA"/>
    </source>
</evidence>
<keyword evidence="7" id="KW-1185">Reference proteome</keyword>
<keyword evidence="2" id="KW-0732">Signal</keyword>
<dbReference type="eggNOG" id="KOG4419">
    <property type="taxonomic scope" value="Eukaryota"/>
</dbReference>
<dbReference type="Proteomes" id="UP000015103">
    <property type="component" value="Unassembled WGS sequence"/>
</dbReference>
<dbReference type="SUPFAM" id="SSF55816">
    <property type="entry name" value="5'-nucleotidase (syn. UDP-sugar hydrolase), C-terminal domain"/>
    <property type="match status" value="2"/>
</dbReference>
<evidence type="ECO:0000256" key="3">
    <source>
        <dbReference type="RuleBase" id="RU362119"/>
    </source>
</evidence>
<dbReference type="InterPro" id="IPR004843">
    <property type="entry name" value="Calcineurin-like_PHP"/>
</dbReference>
<dbReference type="Pfam" id="PF00149">
    <property type="entry name" value="Metallophos"/>
    <property type="match status" value="1"/>
</dbReference>
<evidence type="ECO:0000259" key="5">
    <source>
        <dbReference type="Pfam" id="PF02872"/>
    </source>
</evidence>
<dbReference type="InterPro" id="IPR036907">
    <property type="entry name" value="5'-Nucleotdase_C_sf"/>
</dbReference>
<dbReference type="SUPFAM" id="SSF56300">
    <property type="entry name" value="Metallo-dependent phosphatases"/>
    <property type="match status" value="1"/>
</dbReference>
<evidence type="ECO:0000259" key="4">
    <source>
        <dbReference type="Pfam" id="PF00149"/>
    </source>
</evidence>
<dbReference type="PANTHER" id="PTHR11575:SF48">
    <property type="entry name" value="5'-NUCLEOTIDASE"/>
    <property type="match status" value="1"/>
</dbReference>
<dbReference type="FunCoup" id="T1HXH4">
    <property type="interactions" value="102"/>
</dbReference>
<dbReference type="InterPro" id="IPR029052">
    <property type="entry name" value="Metallo-depent_PP-like"/>
</dbReference>
<dbReference type="InParanoid" id="T1HXH4"/>
<keyword evidence="3" id="KW-0547">Nucleotide-binding</keyword>
<dbReference type="Gene3D" id="3.90.780.10">
    <property type="entry name" value="5'-Nucleotidase, C-terminal domain"/>
    <property type="match status" value="1"/>
</dbReference>
<dbReference type="InterPro" id="IPR006179">
    <property type="entry name" value="5_nucleotidase/apyrase"/>
</dbReference>
<dbReference type="InterPro" id="IPR008334">
    <property type="entry name" value="5'-Nucleotdase_C"/>
</dbReference>
<dbReference type="STRING" id="13249.T1HXH4"/>
<dbReference type="HOGENOM" id="CLU_005854_7_2_1"/>
<feature type="domain" description="5'-Nucleotidase C-terminal" evidence="5">
    <location>
        <begin position="345"/>
        <end position="439"/>
    </location>
</feature>
<keyword evidence="3" id="KW-0378">Hydrolase</keyword>
<dbReference type="GO" id="GO:0000166">
    <property type="term" value="F:nucleotide binding"/>
    <property type="evidence" value="ECO:0007669"/>
    <property type="project" value="UniProtKB-KW"/>
</dbReference>
<evidence type="ECO:0000256" key="2">
    <source>
        <dbReference type="ARBA" id="ARBA00022729"/>
    </source>
</evidence>
<dbReference type="EMBL" id="ACPB03008618">
    <property type="status" value="NOT_ANNOTATED_CDS"/>
    <property type="molecule type" value="Genomic_DNA"/>
</dbReference>
<dbReference type="GO" id="GO:0016787">
    <property type="term" value="F:hydrolase activity"/>
    <property type="evidence" value="ECO:0007669"/>
    <property type="project" value="UniProtKB-KW"/>
</dbReference>
<dbReference type="InterPro" id="IPR041821">
    <property type="entry name" value="CG11883_N"/>
</dbReference>
<proteinExistence type="inferred from homology"/>
<dbReference type="Gene3D" id="3.60.21.10">
    <property type="match status" value="1"/>
</dbReference>
<dbReference type="VEuPathDB" id="VectorBase:RPRC008744"/>
<evidence type="ECO:0000313" key="7">
    <source>
        <dbReference type="Proteomes" id="UP000015103"/>
    </source>
</evidence>
<dbReference type="AlphaFoldDB" id="T1HXH4"/>
<comment type="similarity">
    <text evidence="1 3">Belongs to the 5'-nucleotidase family.</text>
</comment>
<feature type="domain" description="Calcineurin-like phosphoesterase" evidence="4">
    <location>
        <begin position="68"/>
        <end position="274"/>
    </location>
</feature>
<dbReference type="PRINTS" id="PR01607">
    <property type="entry name" value="APYRASEFAMLY"/>
</dbReference>
<dbReference type="EMBL" id="ACPB03008617">
    <property type="status" value="NOT_ANNOTATED_CDS"/>
    <property type="molecule type" value="Genomic_DNA"/>
</dbReference>
<accession>T1HXH4</accession>
<sequence>MASFAAQAALRAKWSDLVEGSTFEIPEVSSGVKSVVGWLKQASLEVREAGRRTLNSLAPAMPPSDTITILHYNDVYNVEKRKNADEGGASRMCTAFKKCCAPGENPLVLFSGDAFSPSMLSTCTKGAQMVPVLNAFGTHCAVFGNHDFDFGLEILSERVADTKFPWLMSNVIDNETGRPLGDGKITHVIEWAGKRIGLVGLVEREWLDTLSTINPDEVTFLDFVDAGKNLGAQLKHEGCDLVIALTHMRLPNDEKLAKCCDEIDLILGGHDHIYLVNKVNGKYVVKSGTDFHNFSKIYITFENGPNVEVSINEIKVDSSYDEDEQLSEELEKYTVLMEGKLDEVLGEFTVELDGRFESIRKNETNLGNWVCDVVLAATGADLVILNSGTFRSDRIHLPGPFTMRDLMSVVPLTDPIVVLEVTGKNLYLLFTKSNENSTTFSNILKKDTGLHMLIKTTREQIVTALENGVSSYPKLEGRFPQVGGIQFAFYEENEPGTRVERGLIKVGDEYLRNDSRYRLATKTYLAQGSDGYSIFKNCRTLVDEEGCPELGIAIQNHFEAIKMRLGKCKRSSKHRQSLVTLSRR</sequence>
<dbReference type="OMA" id="HTHDGVP"/>
<feature type="domain" description="5'-Nucleotidase C-terminal" evidence="5">
    <location>
        <begin position="454"/>
        <end position="536"/>
    </location>
</feature>
<dbReference type="EnsemblMetazoa" id="RPRC008744-RA">
    <property type="protein sequence ID" value="RPRC008744-PA"/>
    <property type="gene ID" value="RPRC008744"/>
</dbReference>
<evidence type="ECO:0000256" key="1">
    <source>
        <dbReference type="ARBA" id="ARBA00006654"/>
    </source>
</evidence>
<name>T1HXH4_RHOPR</name>
<dbReference type="GO" id="GO:0009166">
    <property type="term" value="P:nucleotide catabolic process"/>
    <property type="evidence" value="ECO:0007669"/>
    <property type="project" value="InterPro"/>
</dbReference>
<dbReference type="CDD" id="cd07406">
    <property type="entry name" value="MPP_CG11883_N"/>
    <property type="match status" value="1"/>
</dbReference>